<reference evidence="2" key="1">
    <citation type="journal article" date="1999" name="Methods Enzymol.">
        <title>High-efficiency full-length cDNA cloning.</title>
        <authorList>
            <person name="Carninci P."/>
            <person name="Hayashizaki Y."/>
        </authorList>
    </citation>
    <scope>NUCLEOTIDE SEQUENCE</scope>
    <source>
        <strain evidence="2">C57BL/6J</strain>
        <tissue evidence="2">Skin</tissue>
    </source>
</reference>
<reference evidence="2" key="3">
    <citation type="journal article" date="2000" name="Genome Res.">
        <title>RIKEN integrated sequence analysis (RISA) system--384-format sequencing pipeline with 384 multicapillary sequencer.</title>
        <authorList>
            <person name="Shibata K."/>
            <person name="Itoh M."/>
            <person name="Aizawa K."/>
            <person name="Nagaoka S."/>
            <person name="Sasaki N."/>
            <person name="Carninci P."/>
            <person name="Konno H."/>
            <person name="Akiyama J."/>
            <person name="Nishi K."/>
            <person name="Kitsunai T."/>
            <person name="Tashiro H."/>
            <person name="Itoh M."/>
            <person name="Sumi N."/>
            <person name="Ishii Y."/>
            <person name="Nakamura S."/>
            <person name="Hazama M."/>
            <person name="Nishine T."/>
            <person name="Harada A."/>
            <person name="Yamamoto R."/>
            <person name="Matsumoto H."/>
            <person name="Sakaguchi S."/>
            <person name="Ikegami T."/>
            <person name="Kashiwagi K."/>
            <person name="Fujiwake S."/>
            <person name="Inoue K."/>
            <person name="Togawa Y."/>
            <person name="Izawa M."/>
            <person name="Ohara E."/>
            <person name="Watahiki M."/>
            <person name="Yoneda Y."/>
            <person name="Ishikawa T."/>
            <person name="Ozawa K."/>
            <person name="Tanaka T."/>
            <person name="Matsuura S."/>
            <person name="Kawai J."/>
            <person name="Okazaki Y."/>
            <person name="Muramatsu M."/>
            <person name="Inoue Y."/>
            <person name="Kira A."/>
            <person name="Hayashizaki Y."/>
        </authorList>
    </citation>
    <scope>NUCLEOTIDE SEQUENCE</scope>
    <source>
        <strain evidence="2">C57BL/6J</strain>
        <tissue evidence="2">Skin</tissue>
    </source>
</reference>
<reference evidence="2" key="7">
    <citation type="journal article" date="2005" name="Science">
        <title>The Transcriptional Landscape of the Mammalian Genome.</title>
        <authorList>
            <consortium name="The FANTOM Consortium"/>
            <consortium name="Riken Genome Exploration Research Group and Genome Science Group (Genome Network Project Core Group)"/>
        </authorList>
    </citation>
    <scope>NUCLEOTIDE SEQUENCE</scope>
    <source>
        <strain evidence="2">C57BL/6J</strain>
        <tissue evidence="2">Skin</tissue>
    </source>
</reference>
<dbReference type="AGR" id="MGI:1925975"/>
<evidence type="ECO:0000313" key="3">
    <source>
        <dbReference type="MGI" id="MGI:1925975"/>
    </source>
</evidence>
<proteinExistence type="evidence at transcript level"/>
<reference evidence="2" key="2">
    <citation type="journal article" date="2000" name="Genome Res.">
        <title>Normalization and subtraction of cap-trapper-selected cDNAs to prepare full-length cDNA libraries for rapid discovery of new genes.</title>
        <authorList>
            <person name="Carninci P."/>
            <person name="Shibata Y."/>
            <person name="Hayatsu N."/>
            <person name="Sugahara Y."/>
            <person name="Shibata K."/>
            <person name="Itoh M."/>
            <person name="Konno H."/>
            <person name="Okazaki Y."/>
            <person name="Muramatsu M."/>
            <person name="Hayashizaki Y."/>
        </authorList>
    </citation>
    <scope>NUCLEOTIDE SEQUENCE</scope>
    <source>
        <strain evidence="2">C57BL/6J</strain>
        <tissue evidence="2">Skin</tissue>
    </source>
</reference>
<dbReference type="MGI" id="MGI:1925975">
    <property type="gene designation" value="Ly6g6g"/>
</dbReference>
<evidence type="ECO:0000256" key="1">
    <source>
        <dbReference type="SAM" id="MobiDB-lite"/>
    </source>
</evidence>
<dbReference type="PROSITE" id="PS51257">
    <property type="entry name" value="PROKAR_LIPOPROTEIN"/>
    <property type="match status" value="1"/>
</dbReference>
<reference evidence="2" key="4">
    <citation type="journal article" date="2001" name="Nature">
        <title>Functional annotation of a full-length mouse cDNA collection.</title>
        <authorList>
            <consortium name="The RIKEN Genome Exploration Research Group Phase II Team and the FANTOM Consortium"/>
        </authorList>
    </citation>
    <scope>NUCLEOTIDE SEQUENCE</scope>
    <source>
        <strain evidence="2">C57BL/6J</strain>
        <tissue evidence="2">Skin</tissue>
    </source>
</reference>
<gene>
    <name evidence="3" type="primary">Ly6g6g</name>
    <name evidence="3" type="synonym">D730001G18Rik</name>
</gene>
<protein>
    <submittedName>
        <fullName evidence="2">Uncharacterized protein</fullName>
    </submittedName>
</protein>
<accession>Q8CAZ6</accession>
<feature type="region of interest" description="Disordered" evidence="1">
    <location>
        <begin position="57"/>
        <end position="112"/>
    </location>
</feature>
<reference evidence="2" key="8">
    <citation type="journal article" date="2005" name="Science">
        <title>Antisense Transcription in the Mammalian Transcriptome.</title>
        <authorList>
            <consortium name="RIKEN Genome Exploration Research Group and Genome Science Group (Genome Network Project Core Group) and the FANTOM Consortium"/>
        </authorList>
    </citation>
    <scope>NUCLEOTIDE SEQUENCE</scope>
    <source>
        <strain evidence="2">C57BL/6J</strain>
        <tissue evidence="2">Skin</tissue>
    </source>
</reference>
<sequence length="112" mass="12166">MGQRLYQPTVGTASSCLVRAWVAFPYHRGSVCNLSSILPRPSPGCYSLSHHNPKTHSIFPSLTERKLTTPVPKAPAPEPSSPASGNLPRGHKDTPPQDPHLYETFRVLGVPS</sequence>
<evidence type="ECO:0000313" key="2">
    <source>
        <dbReference type="EMBL" id="BAC29729.1"/>
    </source>
</evidence>
<name>Q8CAZ6_MOUSE</name>
<feature type="compositionally biased region" description="Basic and acidic residues" evidence="1">
    <location>
        <begin position="90"/>
        <end position="103"/>
    </location>
</feature>
<reference evidence="2" key="5">
    <citation type="submission" date="2001-07" db="EMBL/GenBank/DDBJ databases">
        <authorList>
            <person name="Adachi J."/>
            <person name="Aizawa K."/>
            <person name="Akimura T."/>
            <person name="Arakawa T."/>
            <person name="Bono H."/>
            <person name="Carninci P."/>
            <person name="Fukuda S."/>
            <person name="Furuno M."/>
            <person name="Hanagaki T."/>
            <person name="Hara A."/>
            <person name="Hashizume W."/>
            <person name="Hayashida K."/>
            <person name="Hayatsu N."/>
            <person name="Hiramoto K."/>
            <person name="Hiraoka T."/>
            <person name="Hirozane T."/>
            <person name="Hori F."/>
            <person name="Imotani K."/>
            <person name="Ishii Y."/>
            <person name="Itoh M."/>
            <person name="Kagawa I."/>
            <person name="Kasukawa T."/>
            <person name="Katoh H."/>
            <person name="Kawai J."/>
            <person name="Kojima Y."/>
            <person name="Kondo S."/>
            <person name="Konno H."/>
            <person name="Kouda M."/>
            <person name="Koya S."/>
            <person name="Kurihara C."/>
            <person name="Matsuyama T."/>
            <person name="Miyazaki A."/>
            <person name="Murata M."/>
            <person name="Nakamura M."/>
            <person name="Nishi K."/>
            <person name="Nomura K."/>
            <person name="Numazaki R."/>
            <person name="Ohno M."/>
            <person name="Ohsato N."/>
            <person name="Okazaki Y."/>
            <person name="Saito R."/>
            <person name="Saitoh H."/>
            <person name="Sakai C."/>
            <person name="Sakai K."/>
            <person name="Sakazume N."/>
            <person name="Sano H."/>
            <person name="Sasaki D."/>
            <person name="Shibata K."/>
            <person name="Shinagawa A."/>
            <person name="Shiraki T."/>
            <person name="Sogabe Y."/>
            <person name="Tagami M."/>
            <person name="Tagawa A."/>
            <person name="Takahashi F."/>
            <person name="Takaku-Akahira S."/>
            <person name="Takeda Y."/>
            <person name="Tanaka T."/>
            <person name="Tomaru A."/>
            <person name="Toya T."/>
            <person name="Yasunishi A."/>
            <person name="Muramatsu M."/>
            <person name="Hayashizaki Y."/>
        </authorList>
    </citation>
    <scope>NUCLEOTIDE SEQUENCE</scope>
    <source>
        <strain evidence="2">C57BL/6J</strain>
        <tissue evidence="2">Skin</tissue>
    </source>
</reference>
<reference evidence="2" key="6">
    <citation type="journal article" date="2002" name="Nature">
        <title>Analysis of the mouse transcriptome based on functional annotation of 60,770 full-length cDNAs.</title>
        <authorList>
            <consortium name="The FANTOM Consortium and the RIKEN Genome Exploration Research Group Phase I and II Team"/>
        </authorList>
    </citation>
    <scope>NUCLEOTIDE SEQUENCE</scope>
    <source>
        <strain evidence="2">C57BL/6J</strain>
        <tissue evidence="2">Skin</tissue>
    </source>
</reference>
<dbReference type="EMBL" id="AK037167">
    <property type="protein sequence ID" value="BAC29729.1"/>
    <property type="molecule type" value="mRNA"/>
</dbReference>
<organism evidence="2">
    <name type="scientific">Mus musculus</name>
    <name type="common">Mouse</name>
    <dbReference type="NCBI Taxonomy" id="10090"/>
    <lineage>
        <taxon>Eukaryota</taxon>
        <taxon>Metazoa</taxon>
        <taxon>Chordata</taxon>
        <taxon>Craniata</taxon>
        <taxon>Vertebrata</taxon>
        <taxon>Euteleostomi</taxon>
        <taxon>Mammalia</taxon>
        <taxon>Eutheria</taxon>
        <taxon>Euarchontoglires</taxon>
        <taxon>Glires</taxon>
        <taxon>Rodentia</taxon>
        <taxon>Myomorpha</taxon>
        <taxon>Muroidea</taxon>
        <taxon>Muridae</taxon>
        <taxon>Murinae</taxon>
        <taxon>Mus</taxon>
        <taxon>Mus</taxon>
    </lineage>
</organism>
<dbReference type="AlphaFoldDB" id="Q8CAZ6"/>